<dbReference type="EMBL" id="BK015535">
    <property type="protein sequence ID" value="DAE11619.1"/>
    <property type="molecule type" value="Genomic_DNA"/>
</dbReference>
<dbReference type="GO" id="GO:0003676">
    <property type="term" value="F:nucleic acid binding"/>
    <property type="evidence" value="ECO:0007669"/>
    <property type="project" value="InterPro"/>
</dbReference>
<reference evidence="1" key="1">
    <citation type="journal article" date="2021" name="Proc. Natl. Acad. Sci. U.S.A.">
        <title>A Catalog of Tens of Thousands of Viruses from Human Metagenomes Reveals Hidden Associations with Chronic Diseases.</title>
        <authorList>
            <person name="Tisza M.J."/>
            <person name="Buck C.B."/>
        </authorList>
    </citation>
    <scope>NUCLEOTIDE SEQUENCE</scope>
    <source>
        <strain evidence="1">Ct2vX3</strain>
    </source>
</reference>
<organism evidence="1">
    <name type="scientific">Siphoviridae sp. ct2vX3</name>
    <dbReference type="NCBI Taxonomy" id="2825318"/>
    <lineage>
        <taxon>Viruses</taxon>
        <taxon>Duplodnaviria</taxon>
        <taxon>Heunggongvirae</taxon>
        <taxon>Uroviricota</taxon>
        <taxon>Caudoviricetes</taxon>
    </lineage>
</organism>
<protein>
    <submittedName>
        <fullName evidence="1">Oligoribonuclease</fullName>
    </submittedName>
</protein>
<proteinExistence type="predicted"/>
<dbReference type="InterPro" id="IPR012337">
    <property type="entry name" value="RNaseH-like_sf"/>
</dbReference>
<dbReference type="InterPro" id="IPR036397">
    <property type="entry name" value="RNaseH_sf"/>
</dbReference>
<dbReference type="SUPFAM" id="SSF53098">
    <property type="entry name" value="Ribonuclease H-like"/>
    <property type="match status" value="1"/>
</dbReference>
<sequence>MDKRISYKLVIDTETCPINKEVDGVFPSNMWTYDVGWAVVDKRGKVYRTRSFVNADIFCGEKELMRSAYYAKKIPQYWEDIKSGKRTLTSFAKIRKTLFADIKEYGITEIYAHNMRFDYGTLNVTQRWITKSASRFFFPYGIEICDTLKMARDVLGNMPTYKAFCERNNYLTKNGACRFTAEIIYRFISGKNDFVEEHTGLADVLIEKEILAYCYRQHKKMRRHLWK</sequence>
<name>A0A8S5PYN3_9CAUD</name>
<evidence type="ECO:0000313" key="1">
    <source>
        <dbReference type="EMBL" id="DAE11619.1"/>
    </source>
</evidence>
<dbReference type="Gene3D" id="3.30.420.10">
    <property type="entry name" value="Ribonuclease H-like superfamily/Ribonuclease H"/>
    <property type="match status" value="1"/>
</dbReference>
<accession>A0A8S5PYN3</accession>